<dbReference type="AlphaFoldDB" id="A0A015ICS1"/>
<dbReference type="HOGENOM" id="CLU_2293241_0_0_1"/>
<dbReference type="Proteomes" id="UP000022910">
    <property type="component" value="Unassembled WGS sequence"/>
</dbReference>
<organism evidence="1 2">
    <name type="scientific">Rhizophagus irregularis (strain DAOM 197198w)</name>
    <name type="common">Glomus intraradices</name>
    <dbReference type="NCBI Taxonomy" id="1432141"/>
    <lineage>
        <taxon>Eukaryota</taxon>
        <taxon>Fungi</taxon>
        <taxon>Fungi incertae sedis</taxon>
        <taxon>Mucoromycota</taxon>
        <taxon>Glomeromycotina</taxon>
        <taxon>Glomeromycetes</taxon>
        <taxon>Glomerales</taxon>
        <taxon>Glomeraceae</taxon>
        <taxon>Rhizophagus</taxon>
    </lineage>
</organism>
<evidence type="ECO:0000313" key="1">
    <source>
        <dbReference type="EMBL" id="EXX54957.1"/>
    </source>
</evidence>
<gene>
    <name evidence="1" type="ORF">RirG_229780</name>
</gene>
<accession>A0A015ICS1</accession>
<proteinExistence type="predicted"/>
<keyword evidence="2" id="KW-1185">Reference proteome</keyword>
<dbReference type="EMBL" id="JEMT01028376">
    <property type="protein sequence ID" value="EXX54957.1"/>
    <property type="molecule type" value="Genomic_DNA"/>
</dbReference>
<sequence length="101" mass="11502">MVPTLHNSPKDACNLWIVLELEQFPKPIAISASFPHSILLPRCRCFSFYPMFVLLCNRWRYRSYASLSSLFLNSMSTLDSQFEISSVSSSSLAVSDFLKDT</sequence>
<evidence type="ECO:0000313" key="2">
    <source>
        <dbReference type="Proteomes" id="UP000022910"/>
    </source>
</evidence>
<name>A0A015ICS1_RHIIW</name>
<protein>
    <submittedName>
        <fullName evidence="1">Uncharacterized protein</fullName>
    </submittedName>
</protein>
<comment type="caution">
    <text evidence="1">The sequence shown here is derived from an EMBL/GenBank/DDBJ whole genome shotgun (WGS) entry which is preliminary data.</text>
</comment>
<reference evidence="1 2" key="1">
    <citation type="submission" date="2014-02" db="EMBL/GenBank/DDBJ databases">
        <title>Single nucleus genome sequencing reveals high similarity among nuclei of an endomycorrhizal fungus.</title>
        <authorList>
            <person name="Lin K."/>
            <person name="Geurts R."/>
            <person name="Zhang Z."/>
            <person name="Limpens E."/>
            <person name="Saunders D.G."/>
            <person name="Mu D."/>
            <person name="Pang E."/>
            <person name="Cao H."/>
            <person name="Cha H."/>
            <person name="Lin T."/>
            <person name="Zhou Q."/>
            <person name="Shang Y."/>
            <person name="Li Y."/>
            <person name="Ivanov S."/>
            <person name="Sharma T."/>
            <person name="Velzen R.V."/>
            <person name="Ruijter N.D."/>
            <person name="Aanen D.K."/>
            <person name="Win J."/>
            <person name="Kamoun S."/>
            <person name="Bisseling T."/>
            <person name="Huang S."/>
        </authorList>
    </citation>
    <scope>NUCLEOTIDE SEQUENCE [LARGE SCALE GENOMIC DNA]</scope>
    <source>
        <strain evidence="2">DAOM197198w</strain>
    </source>
</reference>